<dbReference type="InterPro" id="IPR029044">
    <property type="entry name" value="Nucleotide-diphossugar_trans"/>
</dbReference>
<dbReference type="RefSeq" id="WP_254102383.1">
    <property type="nucleotide sequence ID" value="NZ_JANATA010000031.1"/>
</dbReference>
<dbReference type="PANTHER" id="PTHR42866:SF1">
    <property type="entry name" value="SPORE COAT POLYSACCHARIDE BIOSYNTHESIS PROTEIN SPSF"/>
    <property type="match status" value="1"/>
</dbReference>
<dbReference type="Gene3D" id="3.90.550.10">
    <property type="entry name" value="Spore Coat Polysaccharide Biosynthesis Protein SpsA, Chain A"/>
    <property type="match status" value="1"/>
</dbReference>
<gene>
    <name evidence="1" type="ORF">NLF92_12240</name>
</gene>
<comment type="caution">
    <text evidence="1">The sequence shown here is derived from an EMBL/GenBank/DDBJ whole genome shotgun (WGS) entry which is preliminary data.</text>
</comment>
<dbReference type="SUPFAM" id="SSF53448">
    <property type="entry name" value="Nucleotide-diphospho-sugar transferases"/>
    <property type="match status" value="1"/>
</dbReference>
<sequence length="257" mass="28861">MRVICITQARLGSSRLPEKVLKSVFGRSLLDYHCSRVSTAKIVDTHIVATTDTDLDKTLVEHIKTLDIRPAPQVFCGSEHNVLDRFYQAAIQANATEHDVIVRLTGDCPLICPGLIDEVVAQHMTHNPTGYTHLSLGYWARGFDVEVFGMPILTDTWLNASEPPELEHVTFYMYSRPQSYPIMSVENGHVDYSQLRLCIDEPDDLTMFDTLMQTLGEELAQMSAVEICQALLAHPEIAQINQHVEQIIPSSLDEEIV</sequence>
<dbReference type="Pfam" id="PF02348">
    <property type="entry name" value="CTP_transf_3"/>
    <property type="match status" value="1"/>
</dbReference>
<reference evidence="1" key="1">
    <citation type="submission" date="2022-07" db="EMBL/GenBank/DDBJ databases">
        <title>Characterization of the Novel Bacterium Alteromonas immobilis LMIT006 and Alteromonas gregis LMIT007.</title>
        <authorList>
            <person name="Lin X."/>
        </authorList>
    </citation>
    <scope>NUCLEOTIDE SEQUENCE</scope>
    <source>
        <strain evidence="1">LMIT007</strain>
    </source>
</reference>
<dbReference type="CDD" id="cd02518">
    <property type="entry name" value="GT2_SpsF"/>
    <property type="match status" value="1"/>
</dbReference>
<accession>A0AA41X4L6</accession>
<dbReference type="PANTHER" id="PTHR42866">
    <property type="entry name" value="3-DEOXY-MANNO-OCTULOSONATE CYTIDYLYLTRANSFERASE"/>
    <property type="match status" value="1"/>
</dbReference>
<organism evidence="1 2">
    <name type="scientific">Opacimonas viscosa</name>
    <dbReference type="NCBI Taxonomy" id="2961944"/>
    <lineage>
        <taxon>Bacteria</taxon>
        <taxon>Pseudomonadati</taxon>
        <taxon>Pseudomonadota</taxon>
        <taxon>Gammaproteobacteria</taxon>
        <taxon>Alteromonadales</taxon>
        <taxon>Alteromonadaceae</taxon>
        <taxon>Opacimonas</taxon>
    </lineage>
</organism>
<keyword evidence="2" id="KW-1185">Reference proteome</keyword>
<dbReference type="Proteomes" id="UP001165413">
    <property type="component" value="Unassembled WGS sequence"/>
</dbReference>
<dbReference type="GO" id="GO:0005829">
    <property type="term" value="C:cytosol"/>
    <property type="evidence" value="ECO:0007669"/>
    <property type="project" value="TreeGrafter"/>
</dbReference>
<dbReference type="AlphaFoldDB" id="A0AA41X4L6"/>
<dbReference type="EMBL" id="JANATA010000031">
    <property type="protein sequence ID" value="MCP3429707.1"/>
    <property type="molecule type" value="Genomic_DNA"/>
</dbReference>
<dbReference type="InterPro" id="IPR003329">
    <property type="entry name" value="Cytidylyl_trans"/>
</dbReference>
<evidence type="ECO:0000313" key="1">
    <source>
        <dbReference type="EMBL" id="MCP3429707.1"/>
    </source>
</evidence>
<protein>
    <submittedName>
        <fullName evidence="1">Glycosyltransferase family protein</fullName>
    </submittedName>
</protein>
<evidence type="ECO:0000313" key="2">
    <source>
        <dbReference type="Proteomes" id="UP001165413"/>
    </source>
</evidence>
<name>A0AA41X4L6_9ALTE</name>
<proteinExistence type="predicted"/>